<evidence type="ECO:0000313" key="2">
    <source>
        <dbReference type="EMBL" id="GGY55602.1"/>
    </source>
</evidence>
<dbReference type="Proteomes" id="UP000628442">
    <property type="component" value="Unassembled WGS sequence"/>
</dbReference>
<evidence type="ECO:0000256" key="1">
    <source>
        <dbReference type="SAM" id="MobiDB-lite"/>
    </source>
</evidence>
<feature type="compositionally biased region" description="Low complexity" evidence="1">
    <location>
        <begin position="1"/>
        <end position="20"/>
    </location>
</feature>
<proteinExistence type="predicted"/>
<dbReference type="OrthoDB" id="8910700at2"/>
<dbReference type="AlphaFoldDB" id="A0A411WU45"/>
<protein>
    <submittedName>
        <fullName evidence="2">Uncharacterized protein</fullName>
    </submittedName>
</protein>
<keyword evidence="4" id="KW-1185">Reference proteome</keyword>
<evidence type="ECO:0000313" key="3">
    <source>
        <dbReference type="EMBL" id="QBI00017.1"/>
    </source>
</evidence>
<name>A0A411WU45_9BURK</name>
<gene>
    <name evidence="3" type="ORF">EYF70_03515</name>
    <name evidence="2" type="ORF">GCM10007387_42690</name>
</gene>
<dbReference type="Proteomes" id="UP000292307">
    <property type="component" value="Chromosome"/>
</dbReference>
<evidence type="ECO:0000313" key="4">
    <source>
        <dbReference type="Proteomes" id="UP000292307"/>
    </source>
</evidence>
<evidence type="ECO:0000313" key="5">
    <source>
        <dbReference type="Proteomes" id="UP000628442"/>
    </source>
</evidence>
<reference evidence="3 4" key="2">
    <citation type="submission" date="2019-02" db="EMBL/GenBank/DDBJ databases">
        <title>Draft Genome Sequences of Six Type Strains of the Genus Massilia.</title>
        <authorList>
            <person name="Miess H."/>
            <person name="Frediansyhah A."/>
            <person name="Gross H."/>
        </authorList>
    </citation>
    <scope>NUCLEOTIDE SEQUENCE [LARGE SCALE GENOMIC DNA]</scope>
    <source>
        <strain evidence="3 4">DSM 17472</strain>
    </source>
</reference>
<dbReference type="RefSeq" id="WP_131144164.1">
    <property type="nucleotide sequence ID" value="NZ_BMWV01000010.1"/>
</dbReference>
<dbReference type="EMBL" id="CP036401">
    <property type="protein sequence ID" value="QBI00017.1"/>
    <property type="molecule type" value="Genomic_DNA"/>
</dbReference>
<dbReference type="EMBL" id="BMWV01000010">
    <property type="protein sequence ID" value="GGY55602.1"/>
    <property type="molecule type" value="Genomic_DNA"/>
</dbReference>
<feature type="region of interest" description="Disordered" evidence="1">
    <location>
        <begin position="1"/>
        <end position="24"/>
    </location>
</feature>
<organism evidence="2 5">
    <name type="scientific">Pseudoduganella albidiflava</name>
    <dbReference type="NCBI Taxonomy" id="321983"/>
    <lineage>
        <taxon>Bacteria</taxon>
        <taxon>Pseudomonadati</taxon>
        <taxon>Pseudomonadota</taxon>
        <taxon>Betaproteobacteria</taxon>
        <taxon>Burkholderiales</taxon>
        <taxon>Oxalobacteraceae</taxon>
        <taxon>Telluria group</taxon>
        <taxon>Pseudoduganella</taxon>
    </lineage>
</organism>
<reference evidence="2" key="3">
    <citation type="submission" date="2022-12" db="EMBL/GenBank/DDBJ databases">
        <authorList>
            <person name="Sun Q."/>
            <person name="Kim S."/>
        </authorList>
    </citation>
    <scope>NUCLEOTIDE SEQUENCE</scope>
    <source>
        <strain evidence="2">KCTC 12343</strain>
    </source>
</reference>
<reference evidence="2" key="1">
    <citation type="journal article" date="2014" name="Int. J. Syst. Evol. Microbiol.">
        <title>Complete genome sequence of Corynebacterium casei LMG S-19264T (=DSM 44701T), isolated from a smear-ripened cheese.</title>
        <authorList>
            <consortium name="US DOE Joint Genome Institute (JGI-PGF)"/>
            <person name="Walter F."/>
            <person name="Albersmeier A."/>
            <person name="Kalinowski J."/>
            <person name="Ruckert C."/>
        </authorList>
    </citation>
    <scope>NUCLEOTIDE SEQUENCE</scope>
    <source>
        <strain evidence="2">KCTC 12343</strain>
    </source>
</reference>
<accession>A0A411WU45</accession>
<sequence>MNPAANPANNPANNPASNPADTGTALEVTFDGRHYHFRQHSYDRLDDALRYASAQHATPGFVRDPAFRPQWMPEFTPDEAQQRLMRELDIGFAAGRFSFGAYRYDRLEDAVAFARRARPGSARDSGTRPPDR</sequence>